<keyword evidence="8" id="KW-0732">Signal</keyword>
<dbReference type="EMBL" id="BAAAQM010000038">
    <property type="protein sequence ID" value="GAA1987013.1"/>
    <property type="molecule type" value="Genomic_DNA"/>
</dbReference>
<keyword evidence="4" id="KW-0964">Secreted</keyword>
<gene>
    <name evidence="9" type="ORF">GCM10009838_57100</name>
</gene>
<dbReference type="Proteomes" id="UP001499854">
    <property type="component" value="Unassembled WGS sequence"/>
</dbReference>
<sequence>MTRLSLRHAAPGGRRTLIASTALLALLAGALSVTAARPAHAAAAMSGNLLVDAGAEDAAQCSSNGLDGMTMPGWTIVSGEPNAVCYGASGYPDSSTPGSPTRAKQFFAGGATGNSDLAQTVDVSAAASAIDAGGVPFNLSGWLGGYSTQNDRAGMTATFLNAAGTSVGTASIAPVTSTDRGGSTKFLQRTATGTLPVGTRSIKVDLGFTWTAGNTTDGYADDVSLTVGATVPTPNLTAPPSSVPGFDHVFLVYMENEDYSDIIGNTSQAPYINSLLSKGTSLSQAYATTHPSDPNYVALAAGGLYGLHDNSVSTTTINAPHVGNSVDNAGKSWKAYVENANGNCDYSSHGYYAPDDVPFTYFQNFKVDKSATGYCAKHDQPLPQMTSDLASASTTPNFVWFEPDDCDDMESCGVTAGDTWLKNTLPTIFNSPAWTQQKSLLILTWDEGATKAYGPNYPNRVPALLLGSQNTVKAGYTSSQRTDQYGLLRTVDKALGLAPLTNNDAYAATVNDVWTQTSAATLTTSTPTVVNGSTATFSYTTPAATSSSTNWIGIYKQGDTPGTQSATAWQYAPGTSGTLNFTANYGPGTYQAYYFSNDGYTALSGPVTLTLISTTPTLTTSTPTVANGSSITFSYTTPPATDSAKNWIGFYKPSDTPGSQASTAWQYTPGVTGTATFTANYGAGTYNVYYFNNDGYTVLAGPVTVTLS</sequence>
<evidence type="ECO:0000256" key="1">
    <source>
        <dbReference type="ARBA" id="ARBA00004191"/>
    </source>
</evidence>
<evidence type="ECO:0000313" key="10">
    <source>
        <dbReference type="Proteomes" id="UP001499854"/>
    </source>
</evidence>
<feature type="chain" id="PRO_5046966825" description="phospholipase C" evidence="8">
    <location>
        <begin position="36"/>
        <end position="708"/>
    </location>
</feature>
<keyword evidence="10" id="KW-1185">Reference proteome</keyword>
<dbReference type="InterPro" id="IPR006311">
    <property type="entry name" value="TAT_signal"/>
</dbReference>
<accession>A0ABN2SJ25</accession>
<comment type="subcellular location">
    <subcellularLocation>
        <location evidence="1">Secreted</location>
        <location evidence="1">Cell wall</location>
    </subcellularLocation>
</comment>
<dbReference type="InterPro" id="IPR007312">
    <property type="entry name" value="Phosphoesterase"/>
</dbReference>
<dbReference type="Gene3D" id="3.40.720.10">
    <property type="entry name" value="Alkaline Phosphatase, subunit A"/>
    <property type="match status" value="1"/>
</dbReference>
<organism evidence="9 10">
    <name type="scientific">Catenulispora subtropica</name>
    <dbReference type="NCBI Taxonomy" id="450798"/>
    <lineage>
        <taxon>Bacteria</taxon>
        <taxon>Bacillati</taxon>
        <taxon>Actinomycetota</taxon>
        <taxon>Actinomycetes</taxon>
        <taxon>Catenulisporales</taxon>
        <taxon>Catenulisporaceae</taxon>
        <taxon>Catenulispora</taxon>
    </lineage>
</organism>
<evidence type="ECO:0000256" key="3">
    <source>
        <dbReference type="ARBA" id="ARBA00012018"/>
    </source>
</evidence>
<comment type="catalytic activity">
    <reaction evidence="7">
        <text>a 1,2-diacyl-sn-glycero-3-phosphocholine + H2O = phosphocholine + a 1,2-diacyl-sn-glycerol + H(+)</text>
        <dbReference type="Rhea" id="RHEA:10604"/>
        <dbReference type="ChEBI" id="CHEBI:15377"/>
        <dbReference type="ChEBI" id="CHEBI:15378"/>
        <dbReference type="ChEBI" id="CHEBI:17815"/>
        <dbReference type="ChEBI" id="CHEBI:57643"/>
        <dbReference type="ChEBI" id="CHEBI:295975"/>
        <dbReference type="EC" id="3.1.4.3"/>
    </reaction>
    <physiologicalReaction direction="left-to-right" evidence="7">
        <dbReference type="Rhea" id="RHEA:10605"/>
    </physiologicalReaction>
</comment>
<comment type="caution">
    <text evidence="9">The sequence shown here is derived from an EMBL/GenBank/DDBJ whole genome shotgun (WGS) entry which is preliminary data.</text>
</comment>
<dbReference type="EC" id="3.1.4.3" evidence="3"/>
<feature type="signal peptide" evidence="8">
    <location>
        <begin position="1"/>
        <end position="35"/>
    </location>
</feature>
<evidence type="ECO:0000256" key="6">
    <source>
        <dbReference type="ARBA" id="ARBA00023026"/>
    </source>
</evidence>
<evidence type="ECO:0000256" key="2">
    <source>
        <dbReference type="ARBA" id="ARBA00009717"/>
    </source>
</evidence>
<keyword evidence="5" id="KW-0378">Hydrolase</keyword>
<name>A0ABN2SJ25_9ACTN</name>
<keyword evidence="6" id="KW-0843">Virulence</keyword>
<dbReference type="Pfam" id="PF04185">
    <property type="entry name" value="Phosphoesterase"/>
    <property type="match status" value="1"/>
</dbReference>
<evidence type="ECO:0000256" key="5">
    <source>
        <dbReference type="ARBA" id="ARBA00022801"/>
    </source>
</evidence>
<dbReference type="PROSITE" id="PS51318">
    <property type="entry name" value="TAT"/>
    <property type="match status" value="1"/>
</dbReference>
<protein>
    <recommendedName>
        <fullName evidence="3">phospholipase C</fullName>
        <ecNumber evidence="3">3.1.4.3</ecNumber>
    </recommendedName>
</protein>
<comment type="similarity">
    <text evidence="2">Belongs to the bacterial phospholipase C family.</text>
</comment>
<evidence type="ECO:0000313" key="9">
    <source>
        <dbReference type="EMBL" id="GAA1987013.1"/>
    </source>
</evidence>
<reference evidence="9 10" key="1">
    <citation type="journal article" date="2019" name="Int. J. Syst. Evol. Microbiol.">
        <title>The Global Catalogue of Microorganisms (GCM) 10K type strain sequencing project: providing services to taxonomists for standard genome sequencing and annotation.</title>
        <authorList>
            <consortium name="The Broad Institute Genomics Platform"/>
            <consortium name="The Broad Institute Genome Sequencing Center for Infectious Disease"/>
            <person name="Wu L."/>
            <person name="Ma J."/>
        </authorList>
    </citation>
    <scope>NUCLEOTIDE SEQUENCE [LARGE SCALE GENOMIC DNA]</scope>
    <source>
        <strain evidence="9 10">JCM 16013</strain>
    </source>
</reference>
<dbReference type="RefSeq" id="WP_344660224.1">
    <property type="nucleotide sequence ID" value="NZ_BAAAQM010000038.1"/>
</dbReference>
<dbReference type="InterPro" id="IPR017850">
    <property type="entry name" value="Alkaline_phosphatase_core_sf"/>
</dbReference>
<evidence type="ECO:0000256" key="7">
    <source>
        <dbReference type="ARBA" id="ARBA00048421"/>
    </source>
</evidence>
<keyword evidence="4" id="KW-0134">Cell wall</keyword>
<proteinExistence type="inferred from homology"/>
<evidence type="ECO:0000256" key="8">
    <source>
        <dbReference type="SAM" id="SignalP"/>
    </source>
</evidence>
<evidence type="ECO:0000256" key="4">
    <source>
        <dbReference type="ARBA" id="ARBA00022512"/>
    </source>
</evidence>